<accession>A0A7Z1AX34</accession>
<gene>
    <name evidence="1" type="ORF">BLA60_17995</name>
</gene>
<comment type="caution">
    <text evidence="1">The sequence shown here is derived from an EMBL/GenBank/DDBJ whole genome shotgun (WGS) entry which is preliminary data.</text>
</comment>
<evidence type="ECO:0008006" key="3">
    <source>
        <dbReference type="Google" id="ProtNLM"/>
    </source>
</evidence>
<name>A0A7Z1AX34_9PSEU</name>
<dbReference type="EMBL" id="MSIF01000008">
    <property type="protein sequence ID" value="OLF09685.1"/>
    <property type="molecule type" value="Genomic_DNA"/>
</dbReference>
<proteinExistence type="predicted"/>
<dbReference type="OrthoDB" id="4380938at2"/>
<sequence>MSFQGAAIEDLTVLRSRFVDARRTARDAAEYTTGLVRAWQVHGPAGDELREDVNALRVRLGNSAGAVDEIVRRLGQDIDEQRRASAGGVDGVGEPVLTRSAQLATTEPAPPSWPHVTVDVPPGLLAPLDPARREARAREVFGLISRTVPELAGKRWEDWDPRRGFTHNEPFVRAGYEYYAGLFADRPQLHWAGMAKLAGTVVYAGFEDMRMVRDLLRDTSTAVPESWPITRRVAEAFAQLTDQQIAHFENKFLEMHQAVFLDLAFQHEAYRREGVGGIERLANNGDLPRELVDVWRMIDSSEPATVAEGNRLLLLREQKQVLQPFYDEIVKDSTGQIFTQVISATTQSPIPGGAGLLDGSRGGNVAVFDDRWSWIQGDMLPKYEQFLASRPGEAKELIGRSITDASDRFRISERLTLPVPALK</sequence>
<dbReference type="RefSeq" id="WP_075134076.1">
    <property type="nucleotide sequence ID" value="NZ_MSIF01000008.1"/>
</dbReference>
<protein>
    <recommendedName>
        <fullName evidence="3">WXG100 family type VII secretion target</fullName>
    </recommendedName>
</protein>
<dbReference type="Proteomes" id="UP000185696">
    <property type="component" value="Unassembled WGS sequence"/>
</dbReference>
<dbReference type="AlphaFoldDB" id="A0A7Z1AX34"/>
<reference evidence="1 2" key="1">
    <citation type="submission" date="2016-12" db="EMBL/GenBank/DDBJ databases">
        <title>The draft genome sequence of Actinophytocola xinjiangensis.</title>
        <authorList>
            <person name="Wang W."/>
            <person name="Yuan L."/>
        </authorList>
    </citation>
    <scope>NUCLEOTIDE SEQUENCE [LARGE SCALE GENOMIC DNA]</scope>
    <source>
        <strain evidence="1 2">CGMCC 4.4663</strain>
    </source>
</reference>
<keyword evidence="2" id="KW-1185">Reference proteome</keyword>
<organism evidence="1 2">
    <name type="scientific">Actinophytocola xinjiangensis</name>
    <dbReference type="NCBI Taxonomy" id="485602"/>
    <lineage>
        <taxon>Bacteria</taxon>
        <taxon>Bacillati</taxon>
        <taxon>Actinomycetota</taxon>
        <taxon>Actinomycetes</taxon>
        <taxon>Pseudonocardiales</taxon>
        <taxon>Pseudonocardiaceae</taxon>
    </lineage>
</organism>
<evidence type="ECO:0000313" key="1">
    <source>
        <dbReference type="EMBL" id="OLF09685.1"/>
    </source>
</evidence>
<evidence type="ECO:0000313" key="2">
    <source>
        <dbReference type="Proteomes" id="UP000185696"/>
    </source>
</evidence>